<dbReference type="EMBL" id="MU266372">
    <property type="protein sequence ID" value="KAH7927099.1"/>
    <property type="molecule type" value="Genomic_DNA"/>
</dbReference>
<protein>
    <submittedName>
        <fullName evidence="1">Uncharacterized protein</fullName>
    </submittedName>
</protein>
<organism evidence="1 2">
    <name type="scientific">Leucogyrophana mollusca</name>
    <dbReference type="NCBI Taxonomy" id="85980"/>
    <lineage>
        <taxon>Eukaryota</taxon>
        <taxon>Fungi</taxon>
        <taxon>Dikarya</taxon>
        <taxon>Basidiomycota</taxon>
        <taxon>Agaricomycotina</taxon>
        <taxon>Agaricomycetes</taxon>
        <taxon>Agaricomycetidae</taxon>
        <taxon>Boletales</taxon>
        <taxon>Boletales incertae sedis</taxon>
        <taxon>Leucogyrophana</taxon>
    </lineage>
</organism>
<comment type="caution">
    <text evidence="1">The sequence shown here is derived from an EMBL/GenBank/DDBJ whole genome shotgun (WGS) entry which is preliminary data.</text>
</comment>
<accession>A0ACB8BNA4</accession>
<gene>
    <name evidence="1" type="ORF">BV22DRAFT_1045639</name>
</gene>
<evidence type="ECO:0000313" key="1">
    <source>
        <dbReference type="EMBL" id="KAH7927099.1"/>
    </source>
</evidence>
<sequence length="170" mass="19192">MTREREEHTVPASNCVMERRGTTAGIVASTSQMTKCGMIKMKEGLSGTSNEMEQSWEELTRAATSNRKYPANKRCPVIVTWTDISPKCKENQKFNVCGGKDRTERPLNAKLEVQRTLWWGKPEDGAVEIFRATHRIEDGDLKSPRSLFAKGDGLIWSNNEAVRGWSKSTR</sequence>
<name>A0ACB8BNA4_9AGAM</name>
<proteinExistence type="predicted"/>
<evidence type="ECO:0000313" key="2">
    <source>
        <dbReference type="Proteomes" id="UP000790709"/>
    </source>
</evidence>
<dbReference type="Proteomes" id="UP000790709">
    <property type="component" value="Unassembled WGS sequence"/>
</dbReference>
<reference evidence="1" key="1">
    <citation type="journal article" date="2021" name="New Phytol.">
        <title>Evolutionary innovations through gain and loss of genes in the ectomycorrhizal Boletales.</title>
        <authorList>
            <person name="Wu G."/>
            <person name="Miyauchi S."/>
            <person name="Morin E."/>
            <person name="Kuo A."/>
            <person name="Drula E."/>
            <person name="Varga T."/>
            <person name="Kohler A."/>
            <person name="Feng B."/>
            <person name="Cao Y."/>
            <person name="Lipzen A."/>
            <person name="Daum C."/>
            <person name="Hundley H."/>
            <person name="Pangilinan J."/>
            <person name="Johnson J."/>
            <person name="Barry K."/>
            <person name="LaButti K."/>
            <person name="Ng V."/>
            <person name="Ahrendt S."/>
            <person name="Min B."/>
            <person name="Choi I.G."/>
            <person name="Park H."/>
            <person name="Plett J.M."/>
            <person name="Magnuson J."/>
            <person name="Spatafora J.W."/>
            <person name="Nagy L.G."/>
            <person name="Henrissat B."/>
            <person name="Grigoriev I.V."/>
            <person name="Yang Z.L."/>
            <person name="Xu J."/>
            <person name="Martin F.M."/>
        </authorList>
    </citation>
    <scope>NUCLEOTIDE SEQUENCE</scope>
    <source>
        <strain evidence="1">KUC20120723A-06</strain>
    </source>
</reference>
<keyword evidence="2" id="KW-1185">Reference proteome</keyword>